<dbReference type="InterPro" id="IPR015374">
    <property type="entry name" value="ChAPs"/>
</dbReference>
<dbReference type="RefSeq" id="WP_136861726.1">
    <property type="nucleotide sequence ID" value="NZ_SWCJ01000001.1"/>
</dbReference>
<evidence type="ECO:0008006" key="6">
    <source>
        <dbReference type="Google" id="ProtNLM"/>
    </source>
</evidence>
<dbReference type="Gene3D" id="1.25.40.10">
    <property type="entry name" value="Tetratricopeptide repeat domain"/>
    <property type="match status" value="3"/>
</dbReference>
<dbReference type="GO" id="GO:0012505">
    <property type="term" value="C:endomembrane system"/>
    <property type="evidence" value="ECO:0007669"/>
    <property type="project" value="UniProtKB-ARBA"/>
</dbReference>
<dbReference type="GO" id="GO:0005737">
    <property type="term" value="C:cytoplasm"/>
    <property type="evidence" value="ECO:0007669"/>
    <property type="project" value="UniProtKB-ARBA"/>
</dbReference>
<dbReference type="SUPFAM" id="SSF48452">
    <property type="entry name" value="TPR-like"/>
    <property type="match status" value="2"/>
</dbReference>
<dbReference type="InterPro" id="IPR019734">
    <property type="entry name" value="TPR_rpt"/>
</dbReference>
<keyword evidence="1" id="KW-0677">Repeat</keyword>
<organism evidence="4 5">
    <name type="scientific">Ferrimonas aestuarii</name>
    <dbReference type="NCBI Taxonomy" id="2569539"/>
    <lineage>
        <taxon>Bacteria</taxon>
        <taxon>Pseudomonadati</taxon>
        <taxon>Pseudomonadota</taxon>
        <taxon>Gammaproteobacteria</taxon>
        <taxon>Alteromonadales</taxon>
        <taxon>Ferrimonadaceae</taxon>
        <taxon>Ferrimonas</taxon>
    </lineage>
</organism>
<dbReference type="Pfam" id="PF09295">
    <property type="entry name" value="ChAPs"/>
    <property type="match status" value="1"/>
</dbReference>
<keyword evidence="2" id="KW-0802">TPR repeat</keyword>
<reference evidence="4 5" key="1">
    <citation type="submission" date="2019-04" db="EMBL/GenBank/DDBJ databases">
        <authorList>
            <person name="Hwang J.C."/>
        </authorList>
    </citation>
    <scope>NUCLEOTIDE SEQUENCE [LARGE SCALE GENOMIC DNA]</scope>
    <source>
        <strain evidence="4 5">IMCC35002</strain>
    </source>
</reference>
<keyword evidence="3" id="KW-0732">Signal</keyword>
<proteinExistence type="predicted"/>
<evidence type="ECO:0000256" key="2">
    <source>
        <dbReference type="ARBA" id="ARBA00022803"/>
    </source>
</evidence>
<name>A0A4V5NWL5_9GAMM</name>
<dbReference type="Proteomes" id="UP000305675">
    <property type="component" value="Unassembled WGS sequence"/>
</dbReference>
<dbReference type="AlphaFoldDB" id="A0A4V5NWL5"/>
<evidence type="ECO:0000256" key="3">
    <source>
        <dbReference type="SAM" id="SignalP"/>
    </source>
</evidence>
<evidence type="ECO:0000313" key="4">
    <source>
        <dbReference type="EMBL" id="TKB58578.1"/>
    </source>
</evidence>
<dbReference type="PANTHER" id="PTHR44186">
    <property type="match status" value="1"/>
</dbReference>
<protein>
    <recommendedName>
        <fullName evidence="6">Tetratricopeptide repeat protein</fullName>
    </recommendedName>
</protein>
<feature type="signal peptide" evidence="3">
    <location>
        <begin position="1"/>
        <end position="26"/>
    </location>
</feature>
<comment type="caution">
    <text evidence="4">The sequence shown here is derived from an EMBL/GenBank/DDBJ whole genome shotgun (WGS) entry which is preliminary data.</text>
</comment>
<dbReference type="EMBL" id="SWCJ01000001">
    <property type="protein sequence ID" value="TKB58578.1"/>
    <property type="molecule type" value="Genomic_DNA"/>
</dbReference>
<dbReference type="GO" id="GO:0032991">
    <property type="term" value="C:protein-containing complex"/>
    <property type="evidence" value="ECO:0007669"/>
    <property type="project" value="UniProtKB-ARBA"/>
</dbReference>
<accession>A0A4V5NWL5</accession>
<dbReference type="PANTHER" id="PTHR44186:SF1">
    <property type="entry name" value="BARDET-BIEDL SYNDROME 4 PROTEIN"/>
    <property type="match status" value="1"/>
</dbReference>
<evidence type="ECO:0000313" key="5">
    <source>
        <dbReference type="Proteomes" id="UP000305675"/>
    </source>
</evidence>
<dbReference type="InterPro" id="IPR011990">
    <property type="entry name" value="TPR-like_helical_dom_sf"/>
</dbReference>
<dbReference type="GO" id="GO:0016192">
    <property type="term" value="P:vesicle-mediated transport"/>
    <property type="evidence" value="ECO:0007669"/>
    <property type="project" value="UniProtKB-ARBA"/>
</dbReference>
<sequence>MQIKRKFVPALLLAVLTSGISSTAFAVEKCEIDKRKTKVMSERVGKKVGKAFELYSADQVNEALAMLLEIEPKKEFDKAYVNRFIGNLYAGIDGKVSTALKHIKLAVDADVLGGTDHAASLRLLADLYMQEKQYKPALDMYSKWMAFSCKEDKNVYLRMGQANFELKQYMDVIPLADKAIALEETPNKNAYILKMGSYVETKQYKKAAKVVEQMVELFPSEGRLWVQLSQMYLLSEDYQKALYTADVAHRQGLLEKPAEFKMLAQLLAQNGIPFKSAQIQEKYLKDGLVEKDEQSLSMLANTYHQAKEIKLAAKYYGEAAELSNESKHFAKQAALLLEIQQFKSAQAAGKKALQAKGVKSKGQIQMILAQAYFYNDEFKAAYKACEAATKDKKTAKAASSWLGYIKDTAKRKNVSI</sequence>
<dbReference type="OrthoDB" id="5592888at2"/>
<evidence type="ECO:0000256" key="1">
    <source>
        <dbReference type="ARBA" id="ARBA00022737"/>
    </source>
</evidence>
<keyword evidence="5" id="KW-1185">Reference proteome</keyword>
<feature type="chain" id="PRO_5020465375" description="Tetratricopeptide repeat protein" evidence="3">
    <location>
        <begin position="27"/>
        <end position="416"/>
    </location>
</feature>
<dbReference type="SMART" id="SM00028">
    <property type="entry name" value="TPR"/>
    <property type="match status" value="4"/>
</dbReference>
<gene>
    <name evidence="4" type="ORF">FCL42_02185</name>
</gene>